<feature type="transmembrane region" description="Helical" evidence="3">
    <location>
        <begin position="56"/>
        <end position="80"/>
    </location>
</feature>
<accession>A0ABR4IHL7</accession>
<evidence type="ECO:0000313" key="4">
    <source>
        <dbReference type="EMBL" id="KAL2826724.1"/>
    </source>
</evidence>
<proteinExistence type="inferred from homology"/>
<dbReference type="PANTHER" id="PTHR33365:SF13">
    <property type="entry name" value="TAT PATHWAY SIGNAL SEQUENCE"/>
    <property type="match status" value="1"/>
</dbReference>
<comment type="caution">
    <text evidence="4">The sequence shown here is derived from an EMBL/GenBank/DDBJ whole genome shotgun (WGS) entry which is preliminary data.</text>
</comment>
<feature type="region of interest" description="Disordered" evidence="2">
    <location>
        <begin position="1"/>
        <end position="29"/>
    </location>
</feature>
<evidence type="ECO:0000313" key="5">
    <source>
        <dbReference type="Proteomes" id="UP001610446"/>
    </source>
</evidence>
<sequence length="297" mass="34019">MESLRPGPEVREEALEDKMRSVTPTTDTDRLSDRLLADENSRWKYRDAAKRRRQDGLCWTIGLVLLTSVISGLAGIFIGYRSRDLDAVCSRHVAHYSPVLGNMPIKYHTQRFNGSLLKENIFRQDAGPEVDAAWESLGANYRAIRVSAHAALRSGIALDQVQIRERYGGGYPANIEGLHHLHCLNLLRQSLYYNYAYYHSQGKGAFKNEDSIVRKHVSHCLDILRQQLMCTVDTGVLGQVWLYPEHPTPFVDFNTEHRCRNFEEIRAWAERNQLPEETPGDFLRPPRVGERVYAEVP</sequence>
<name>A0ABR4IHL7_9EURO</name>
<dbReference type="PANTHER" id="PTHR33365">
    <property type="entry name" value="YALI0B05434P"/>
    <property type="match status" value="1"/>
</dbReference>
<keyword evidence="5" id="KW-1185">Reference proteome</keyword>
<gene>
    <name evidence="4" type="ORF">BJY01DRAFT_262277</name>
</gene>
<organism evidence="4 5">
    <name type="scientific">Aspergillus pseudoustus</name>
    <dbReference type="NCBI Taxonomy" id="1810923"/>
    <lineage>
        <taxon>Eukaryota</taxon>
        <taxon>Fungi</taxon>
        <taxon>Dikarya</taxon>
        <taxon>Ascomycota</taxon>
        <taxon>Pezizomycotina</taxon>
        <taxon>Eurotiomycetes</taxon>
        <taxon>Eurotiomycetidae</taxon>
        <taxon>Eurotiales</taxon>
        <taxon>Aspergillaceae</taxon>
        <taxon>Aspergillus</taxon>
        <taxon>Aspergillus subgen. Nidulantes</taxon>
    </lineage>
</organism>
<keyword evidence="3" id="KW-0472">Membrane</keyword>
<comment type="similarity">
    <text evidence="1">Belongs to the ustYa family.</text>
</comment>
<protein>
    <recommendedName>
        <fullName evidence="6">Tat pathway signal sequence</fullName>
    </recommendedName>
</protein>
<dbReference type="EMBL" id="JBFXLU010000430">
    <property type="protein sequence ID" value="KAL2826724.1"/>
    <property type="molecule type" value="Genomic_DNA"/>
</dbReference>
<keyword evidence="3" id="KW-0812">Transmembrane</keyword>
<dbReference type="Pfam" id="PF11807">
    <property type="entry name" value="UstYa"/>
    <property type="match status" value="1"/>
</dbReference>
<evidence type="ECO:0000256" key="2">
    <source>
        <dbReference type="SAM" id="MobiDB-lite"/>
    </source>
</evidence>
<evidence type="ECO:0008006" key="6">
    <source>
        <dbReference type="Google" id="ProtNLM"/>
    </source>
</evidence>
<evidence type="ECO:0000256" key="1">
    <source>
        <dbReference type="ARBA" id="ARBA00035112"/>
    </source>
</evidence>
<reference evidence="4 5" key="1">
    <citation type="submission" date="2024-07" db="EMBL/GenBank/DDBJ databases">
        <title>Section-level genome sequencing and comparative genomics of Aspergillus sections Usti and Cavernicolus.</title>
        <authorList>
            <consortium name="Lawrence Berkeley National Laboratory"/>
            <person name="Nybo J.L."/>
            <person name="Vesth T.C."/>
            <person name="Theobald S."/>
            <person name="Frisvad J.C."/>
            <person name="Larsen T.O."/>
            <person name="Kjaerboelling I."/>
            <person name="Rothschild-Mancinelli K."/>
            <person name="Lyhne E.K."/>
            <person name="Kogle M.E."/>
            <person name="Barry K."/>
            <person name="Clum A."/>
            <person name="Na H."/>
            <person name="Ledsgaard L."/>
            <person name="Lin J."/>
            <person name="Lipzen A."/>
            <person name="Kuo A."/>
            <person name="Riley R."/>
            <person name="Mondo S."/>
            <person name="Labutti K."/>
            <person name="Haridas S."/>
            <person name="Pangalinan J."/>
            <person name="Salamov A.A."/>
            <person name="Simmons B.A."/>
            <person name="Magnuson J.K."/>
            <person name="Chen J."/>
            <person name="Drula E."/>
            <person name="Henrissat B."/>
            <person name="Wiebenga A."/>
            <person name="Lubbers R.J."/>
            <person name="Gomes A.C."/>
            <person name="Makela M.R."/>
            <person name="Stajich J."/>
            <person name="Grigoriev I.V."/>
            <person name="Mortensen U.H."/>
            <person name="De Vries R.P."/>
            <person name="Baker S.E."/>
            <person name="Andersen M.R."/>
        </authorList>
    </citation>
    <scope>NUCLEOTIDE SEQUENCE [LARGE SCALE GENOMIC DNA]</scope>
    <source>
        <strain evidence="4 5">CBS 123904</strain>
    </source>
</reference>
<dbReference type="Proteomes" id="UP001610446">
    <property type="component" value="Unassembled WGS sequence"/>
</dbReference>
<evidence type="ECO:0000256" key="3">
    <source>
        <dbReference type="SAM" id="Phobius"/>
    </source>
</evidence>
<keyword evidence="3" id="KW-1133">Transmembrane helix</keyword>
<dbReference type="InterPro" id="IPR021765">
    <property type="entry name" value="UstYa-like"/>
</dbReference>
<feature type="compositionally biased region" description="Basic and acidic residues" evidence="2">
    <location>
        <begin position="8"/>
        <end position="20"/>
    </location>
</feature>